<proteinExistence type="predicted"/>
<protein>
    <submittedName>
        <fullName evidence="1">Uncharacterized protein</fullName>
    </submittedName>
</protein>
<organism evidence="1 2">
    <name type="scientific">Araneus ventricosus</name>
    <name type="common">Orbweaver spider</name>
    <name type="synonym">Epeira ventricosa</name>
    <dbReference type="NCBI Taxonomy" id="182803"/>
    <lineage>
        <taxon>Eukaryota</taxon>
        <taxon>Metazoa</taxon>
        <taxon>Ecdysozoa</taxon>
        <taxon>Arthropoda</taxon>
        <taxon>Chelicerata</taxon>
        <taxon>Arachnida</taxon>
        <taxon>Araneae</taxon>
        <taxon>Araneomorphae</taxon>
        <taxon>Entelegynae</taxon>
        <taxon>Araneoidea</taxon>
        <taxon>Araneidae</taxon>
        <taxon>Araneus</taxon>
    </lineage>
</organism>
<sequence length="128" mass="14166">MEFGIWLYNRNCRHVLNFVPNLFHACPSVCSCVCERDNLRGRITTVLPPEKPQTPDMPVLVVMETRYSTAFGGEGKGDISFGTNRTGGSLILLCTSAENEFLALRIALSLPNVAVFYTCIPPFFDSST</sequence>
<reference evidence="1 2" key="1">
    <citation type="journal article" date="2019" name="Sci. Rep.">
        <title>Orb-weaving spider Araneus ventricosus genome elucidates the spidroin gene catalogue.</title>
        <authorList>
            <person name="Kono N."/>
            <person name="Nakamura H."/>
            <person name="Ohtoshi R."/>
            <person name="Moran D.A.P."/>
            <person name="Shinohara A."/>
            <person name="Yoshida Y."/>
            <person name="Fujiwara M."/>
            <person name="Mori M."/>
            <person name="Tomita M."/>
            <person name="Arakawa K."/>
        </authorList>
    </citation>
    <scope>NUCLEOTIDE SEQUENCE [LARGE SCALE GENOMIC DNA]</scope>
</reference>
<dbReference type="Proteomes" id="UP000499080">
    <property type="component" value="Unassembled WGS sequence"/>
</dbReference>
<dbReference type="EMBL" id="BGPR01002245">
    <property type="protein sequence ID" value="GBM70324.1"/>
    <property type="molecule type" value="Genomic_DNA"/>
</dbReference>
<comment type="caution">
    <text evidence="1">The sequence shown here is derived from an EMBL/GenBank/DDBJ whole genome shotgun (WGS) entry which is preliminary data.</text>
</comment>
<keyword evidence="2" id="KW-1185">Reference proteome</keyword>
<gene>
    <name evidence="1" type="ORF">AVEN_102659_1</name>
</gene>
<name>A0A4Y2HXS4_ARAVE</name>
<accession>A0A4Y2HXS4</accession>
<dbReference type="AlphaFoldDB" id="A0A4Y2HXS4"/>
<evidence type="ECO:0000313" key="1">
    <source>
        <dbReference type="EMBL" id="GBM70324.1"/>
    </source>
</evidence>
<evidence type="ECO:0000313" key="2">
    <source>
        <dbReference type="Proteomes" id="UP000499080"/>
    </source>
</evidence>